<reference evidence="2" key="1">
    <citation type="submission" date="2016-10" db="EMBL/GenBank/DDBJ databases">
        <title>Sequence of Gallionella enrichment culture.</title>
        <authorList>
            <person name="Poehlein A."/>
            <person name="Muehling M."/>
            <person name="Daniel R."/>
        </authorList>
    </citation>
    <scope>NUCLEOTIDE SEQUENCE</scope>
</reference>
<feature type="transmembrane region" description="Helical" evidence="1">
    <location>
        <begin position="27"/>
        <end position="46"/>
    </location>
</feature>
<evidence type="ECO:0000313" key="2">
    <source>
        <dbReference type="EMBL" id="OIQ66088.1"/>
    </source>
</evidence>
<organism evidence="2">
    <name type="scientific">mine drainage metagenome</name>
    <dbReference type="NCBI Taxonomy" id="410659"/>
    <lineage>
        <taxon>unclassified sequences</taxon>
        <taxon>metagenomes</taxon>
        <taxon>ecological metagenomes</taxon>
    </lineage>
</organism>
<comment type="caution">
    <text evidence="2">The sequence shown here is derived from an EMBL/GenBank/DDBJ whole genome shotgun (WGS) entry which is preliminary data.</text>
</comment>
<keyword evidence="1" id="KW-0812">Transmembrane</keyword>
<protein>
    <submittedName>
        <fullName evidence="2">Uncharacterized protein</fullName>
    </submittedName>
</protein>
<evidence type="ECO:0000256" key="1">
    <source>
        <dbReference type="SAM" id="Phobius"/>
    </source>
</evidence>
<keyword evidence="1" id="KW-1133">Transmembrane helix</keyword>
<keyword evidence="1" id="KW-0472">Membrane</keyword>
<sequence>MTITLFLVAAVLVFLLSNYLVLLVGFGPLVTFCAAISLLLLAIALYDVRARSRLLYGIVELPLDS</sequence>
<proteinExistence type="predicted"/>
<dbReference type="AlphaFoldDB" id="A0A1J5P5T5"/>
<dbReference type="EMBL" id="MLJW01006845">
    <property type="protein sequence ID" value="OIQ66088.1"/>
    <property type="molecule type" value="Genomic_DNA"/>
</dbReference>
<name>A0A1J5P5T5_9ZZZZ</name>
<gene>
    <name evidence="2" type="ORF">GALL_523480</name>
</gene>
<accession>A0A1J5P5T5</accession>